<feature type="domain" description="Bacterial Ig" evidence="2">
    <location>
        <begin position="1089"/>
        <end position="1169"/>
    </location>
</feature>
<feature type="domain" description="Bacterial Ig" evidence="2">
    <location>
        <begin position="919"/>
        <end position="1001"/>
    </location>
</feature>
<dbReference type="Pfam" id="PF22783">
    <property type="entry name" value="BapA_N"/>
    <property type="match status" value="1"/>
</dbReference>
<feature type="domain" description="Bacterial Ig" evidence="2">
    <location>
        <begin position="3040"/>
        <end position="3120"/>
    </location>
</feature>
<feature type="domain" description="Bacterial Ig" evidence="2">
    <location>
        <begin position="2280"/>
        <end position="2360"/>
    </location>
</feature>
<feature type="domain" description="Bacterial Ig" evidence="2">
    <location>
        <begin position="3296"/>
        <end position="3375"/>
    </location>
</feature>
<feature type="domain" description="Bacterial Ig" evidence="2">
    <location>
        <begin position="1433"/>
        <end position="1515"/>
    </location>
</feature>
<feature type="domain" description="Bacterial Ig" evidence="2">
    <location>
        <begin position="1260"/>
        <end position="1342"/>
    </location>
</feature>
<gene>
    <name evidence="4" type="ORF">EH206_02695</name>
</gene>
<feature type="domain" description="Biofilm-associated protein BapA-like prefix-like" evidence="3">
    <location>
        <begin position="1"/>
        <end position="115"/>
    </location>
</feature>
<feature type="domain" description="Bacterial Ig" evidence="2">
    <location>
        <begin position="2451"/>
        <end position="2531"/>
    </location>
</feature>
<organism evidence="4 5">
    <name type="scientific">Brenneria nigrifluens DSM 30175 = ATCC 13028</name>
    <dbReference type="NCBI Taxonomy" id="1121120"/>
    <lineage>
        <taxon>Bacteria</taxon>
        <taxon>Pseudomonadati</taxon>
        <taxon>Pseudomonadota</taxon>
        <taxon>Gammaproteobacteria</taxon>
        <taxon>Enterobacterales</taxon>
        <taxon>Pectobacteriaceae</taxon>
        <taxon>Brenneria</taxon>
    </lineage>
</organism>
<feature type="domain" description="Bacterial Ig" evidence="2">
    <location>
        <begin position="1177"/>
        <end position="1257"/>
    </location>
</feature>
<dbReference type="NCBIfam" id="TIGR01965">
    <property type="entry name" value="VCBS_repeat"/>
    <property type="match status" value="2"/>
</dbReference>
<feature type="domain" description="Bacterial Ig" evidence="2">
    <location>
        <begin position="2109"/>
        <end position="2189"/>
    </location>
</feature>
<dbReference type="InterPro" id="IPR055014">
    <property type="entry name" value="BapA_Bap-like_C"/>
</dbReference>
<feature type="domain" description="Bacterial Ig" evidence="2">
    <location>
        <begin position="1939"/>
        <end position="2021"/>
    </location>
</feature>
<feature type="domain" description="Bacterial Ig" evidence="2">
    <location>
        <begin position="155"/>
        <end position="234"/>
    </location>
</feature>
<evidence type="ECO:0000313" key="5">
    <source>
        <dbReference type="Proteomes" id="UP000303847"/>
    </source>
</evidence>
<feature type="domain" description="Bacterial Ig" evidence="2">
    <location>
        <begin position="2619"/>
        <end position="2701"/>
    </location>
</feature>
<feature type="domain" description="Bacterial Ig" evidence="2">
    <location>
        <begin position="1350"/>
        <end position="1430"/>
    </location>
</feature>
<accession>A0ABX5UWY7</accession>
<dbReference type="Pfam" id="PF17963">
    <property type="entry name" value="Big_9"/>
    <property type="match status" value="1"/>
</dbReference>
<feature type="domain" description="Bacterial Ig" evidence="2">
    <location>
        <begin position="322"/>
        <end position="404"/>
    </location>
</feature>
<dbReference type="InterPro" id="IPR010221">
    <property type="entry name" value="VCBS_dom"/>
</dbReference>
<feature type="region of interest" description="Disordered" evidence="1">
    <location>
        <begin position="3279"/>
        <end position="3304"/>
    </location>
</feature>
<dbReference type="NCBIfam" id="NF033677">
    <property type="entry name" value="biofilm_BapA_N"/>
    <property type="match status" value="1"/>
</dbReference>
<name>A0ABX5UWY7_9GAMM</name>
<evidence type="ECO:0000259" key="2">
    <source>
        <dbReference type="Pfam" id="PF17936"/>
    </source>
</evidence>
<protein>
    <submittedName>
        <fullName evidence="4">BapA prefix-like domain-containing protein</fullName>
    </submittedName>
</protein>
<dbReference type="RefSeq" id="WP_137739227.1">
    <property type="nucleotide sequence ID" value="NZ_CP034036.1"/>
</dbReference>
<feature type="domain" description="Bacterial Ig" evidence="2">
    <location>
        <begin position="1856"/>
        <end position="1936"/>
    </location>
</feature>
<dbReference type="Pfam" id="PF17936">
    <property type="entry name" value="Big_6"/>
    <property type="match status" value="38"/>
</dbReference>
<feature type="domain" description="Bacterial Ig" evidence="2">
    <location>
        <begin position="2872"/>
        <end position="2952"/>
    </location>
</feature>
<feature type="domain" description="Bacterial Ig" evidence="2">
    <location>
        <begin position="3128"/>
        <end position="3208"/>
    </location>
</feature>
<evidence type="ECO:0000259" key="3">
    <source>
        <dbReference type="Pfam" id="PF22783"/>
    </source>
</evidence>
<feature type="domain" description="Bacterial Ig" evidence="2">
    <location>
        <begin position="1004"/>
        <end position="1086"/>
    </location>
</feature>
<dbReference type="NCBIfam" id="NF045619">
    <property type="entry name" value="adhes_GNV_Cterm"/>
    <property type="match status" value="1"/>
</dbReference>
<feature type="domain" description="Bacterial Ig" evidence="2">
    <location>
        <begin position="2024"/>
        <end position="2106"/>
    </location>
</feature>
<dbReference type="Proteomes" id="UP000303847">
    <property type="component" value="Chromosome"/>
</dbReference>
<dbReference type="InterPro" id="IPR013783">
    <property type="entry name" value="Ig-like_fold"/>
</dbReference>
<proteinExistence type="predicted"/>
<feature type="domain" description="Bacterial Ig" evidence="2">
    <location>
        <begin position="836"/>
        <end position="916"/>
    </location>
</feature>
<feature type="domain" description="Bacterial Ig" evidence="2">
    <location>
        <begin position="663"/>
        <end position="745"/>
    </location>
</feature>
<evidence type="ECO:0000313" key="4">
    <source>
        <dbReference type="EMBL" id="QCR03213.1"/>
    </source>
</evidence>
<feature type="region of interest" description="Disordered" evidence="1">
    <location>
        <begin position="141"/>
        <end position="171"/>
    </location>
</feature>
<feature type="domain" description="Bacterial Ig" evidence="2">
    <location>
        <begin position="1518"/>
        <end position="1600"/>
    </location>
</feature>
<dbReference type="InterPro" id="IPR048051">
    <property type="entry name" value="BapA-like_prefix-like"/>
</dbReference>
<feature type="domain" description="Bacterial Ig" evidence="2">
    <location>
        <begin position="2787"/>
        <end position="2869"/>
    </location>
</feature>
<feature type="domain" description="Bacterial Ig" evidence="2">
    <location>
        <begin position="2704"/>
        <end position="2784"/>
    </location>
</feature>
<reference evidence="4 5" key="1">
    <citation type="submission" date="2018-11" db="EMBL/GenBank/DDBJ databases">
        <title>Genome sequences of Brenneria nigrifluens and Brenneria rubrifaciens.</title>
        <authorList>
            <person name="Poret-Peterson A.T."/>
            <person name="McClean A.E."/>
            <person name="Kluepfel D.A."/>
        </authorList>
    </citation>
    <scope>NUCLEOTIDE SEQUENCE [LARGE SCALE GENOMIC DNA]</scope>
    <source>
        <strain evidence="4 5">ATCC 13028</strain>
    </source>
</reference>
<dbReference type="Gene3D" id="2.60.40.10">
    <property type="entry name" value="Immunoglobulins"/>
    <property type="match status" value="38"/>
</dbReference>
<dbReference type="InterPro" id="IPR041498">
    <property type="entry name" value="Big_6"/>
</dbReference>
<feature type="domain" description="Bacterial Ig" evidence="2">
    <location>
        <begin position="237"/>
        <end position="319"/>
    </location>
</feature>
<dbReference type="NCBIfam" id="NF033510">
    <property type="entry name" value="Ca_tandemer"/>
    <property type="match status" value="38"/>
</dbReference>
<feature type="domain" description="Bacterial Ig" evidence="2">
    <location>
        <begin position="495"/>
        <end position="577"/>
    </location>
</feature>
<feature type="compositionally biased region" description="Basic and acidic residues" evidence="1">
    <location>
        <begin position="141"/>
        <end position="153"/>
    </location>
</feature>
<sequence>MKGFSITAKENGISSMVNTSSGELNLSSPSIVTLQANRQEIASMARSGNDLVVIFHSGEKVILQNFYIAGEQGASELVLEDENGALWWIKDPATQPQFESISGIDEIMAGIEGAESAGGTVLPYILAGSAGVAGVIAIASDRHDDDDNERNTRTPEAPTVNISEDGTAISGEAEPGSIVTVTLPDGLTIESIVDTDGSWRVTPEDLLTNGETVSVVVTDPAGNTSTAVIVTAPDTTAPAAPADLLVAEDGSSVSGSAEPGSTVTISDAAGNELGSVTVGDDGSFTVPLTPALTNGETISAVASDAAGNASAAVSVTAPDATAPSAPADLLVAEDGASVSGSAEAGSTVTISDAAGNELGSVTVGEDGSFTVPLTPALTNGEAISAVASDAAGNVSTAATVTAPDLSVPDTTAPDAPVAAVSEDGLTVSGTAEPNSTVTVTLPDTTTLTTTADAFGVYGVVLPTALTNGETVTVTATDASGNVSVPATATAPDTTAPAAPGALLVAEDGASVSGSAEPGSTVTISDAAGNALGSVTVGEDGSFTVPLTPALTNGEAISAVASDAAGNTSAAATVIAPDATAPEAPVAYINDDGTVVNGTAEPNSTVTVTLSDTTTLTTTADASGVYGVVLPTALTNGETVTVTATDASGNVSVPATATAPDLTAPLSPADLLVAEDGSSVSGSAEAGSTVTISDAAGNELGSVTVGEDGGFTVPLTPALTNGEAISVVASDSAGNTSAAATIIAPDTTAPDAPVAYINDDGTAVNGTAEAGSTVTVTLPDNSTRIVTAADDGTWGLTMPEALTAGEQLTITATDGAGNTSVPATVTAPDLSVPDTTAPDAPVAAVSEDGLTVSGTAEPNSTVTVTLPDTTTLTTTADASGVYGVVLPTALTNGETVTVTATDAAGNVSVPATATAPDATAPSAPADLLVAEDGSSVSGSAEAGSTVTISDAASNELGSVTVGEDGGFIVPLTPALTNGEAISAVASDAAGNASAAVSVTAPDTTAPSTPADLSVAEDGLSVSGSAEPGSTVTISDAAGNELGSVTVGEDDGFIVPLTPALTNGEAISAVASDAAGNTSAAATVIAPDTTAPDAPVAYINDDGTAVNGTAEAGSTVTVTLPDNSTRIVTAADDGTWGLTMPEALTAGEQLTITATDGAGNTSVPATVTAPDLSVPDTTAPDAPVAAVSEDGLTVSGTAEPNSTVTVTLPDTTTLTTTADASGVYGVVLPTALTNGETVTVTATDAAGNVSVPATATAPDATAPSAPADLLVAEDGSSVSGSAEAGSTVTISDAAGNELGSVTVGEDGGFTVPLTPALTNGEAITAVASDAAGNTSAAATVTAPDLSVPDTAAPDAPVAAVSEDGLTVSGTAEPNSTVTVTLPDTTTLTTTADAFGVYGVVLPTALTNGETVTVTATDASGNVSVPATATAPDTTAPAAPGALLVAEDGASVSGSAEPGSTVTISDAAGNALGSVTVGEDGSFTVPLTPALTNGEAISAVASDAAGNTSGAATATAPDTTAPAAPGALLVAEDGASVSGSAEPGSTVTISDAAGNELGSVTVGEDGSFTVPLTPALTNGEAISAVASDAAGNTSAAATVIAPDTTAPDAPVAAVSEDGLTVSGTAEPNSTVTVTLPDTTTLTTTADASGVYGVVLPTALTNGETVTVTATDASGNVSVPATATAPDTTAPAAPGALLVAEDGASVSGSAEPGSTVTISDAAGNALGSVTVGEDGSFTVPLTPALTNGEAISAVASDAAGNTSGAATATAPDTTAPAAPGALLVAEDGASVSGSAEPGSTVTISDAAGNELGSVTVGEDGSFTVPLTPALTNGEAISAVASDAAGNTSAAATVIAPDTTAPDAPVAAVSEDGLTVSGTAEPNSTVTVTLPDTTTLTTTADASGVYGVVLPTALTNGETVTVTATDASGNVSVPATATAPDTTAPAAPGALLVAEDGASVSGSAEPGSTVTISDAAGNALGSVTVGEDGSFTVPLTPALTNGEAISAVASDAAGNTSGAATATAPDTTAPAAPGALLVAEDGASVSGSAEPGSTVTISDAAGNELGSVTVGEDGSFTVPLTPALTNGEAISAVASDAAGNTSAAATVIAPDTTAPDAPVAAVSEDGLTVSGTAEPNSTVTVTLPDTTTLTTTADASGVYGVVLPTALTNGETVTVTATDASGNVSVPATATAPDTTAPEAPVAYITEDGTVVNGTAEAGSTVTVTLPDNSTRIVTAADDGAWGLTLPEALTAGEQLAITATDGAGNTSVPATVTAPDLSVPDTTAPDAPVAAVSEDGLTVSGTAEPNSTVTVTLPDTTTLTTTADAFGVYGVVLPTALTNGETVTVTATDASGNVSVPTTATAPDTTAPDAPVAYITEDGTAVNGTAEAGSTVTVTLPDNSTRIVTAADDGAWGLTLPEALTAGEQLTITATDGAGNTSVPATVTAPDLSVPDTTAPDAPVAYINDDGTVVNGTAEPNSTVTVTLPDTTTLTTTADASGVYGVVLPTALTNGETVTVTATDAAGNVSVPATATAPDLTAPLSPADLLVAEDGSSVSGSAEAGSTVTISDAAGNELGSVTVGEDGSFIVPLTPALTNGEIITAVASDAAGNTSAAATVTAPDLTAPLSPADLLVAEDGSSVSGSAEAGSTVTISDAADNELGSVTVGEDGSFTVTLTPALTNGEIITAVASDAAGNTSAAATVIAPDTTAPDAPVAYINDDGTVVNGTAEPNSTVTVTLPDTTTLTTTADASGVYGVVLPTALTNGETVTVTATDAAGNVSVPATATAPDLTAPLSPADLLVAEDGSSVSGSAEAGSTVTISDAAGNELGSVTVGEDGSFTVPLTPALTNGEAISAVASDAAGNTSAAATVIAPDATAPNVPVAAVSEDGLTVSGTAEPNSTVTVTLPDTTTLTTTADASGVYGVVLPTALTNGETVTVTATDAAGNVSVPATATAPDATAPAAPADLLVAEDGSSVSGSAEAGSTVTISDATGNELGSVTVGEDGSFTVPLTPALTNGEAISAVASDAAGNTSAAATVIAPDTTAPEAPVAYINDDGTAVNGTAEAGSTVTVTLPDNSTRIVTAADDGAWGLTLPEALTAGEQLTITATDGAGNTSVPATVTAPDLSVPDTTAPDAPVAAVSEDGLTVSGTAEPNSTVTVTLPDTTTLTTTADASGVYGVVLPTALTNGETVTVTATDAAGNVSVPTTATAPDTTAPAAPADLLVAEDGSSVSGHAEAGSTVTISDAAGNELGSVTVGEDGNFTVPLTPALTNGEIITAVASDAVGNGSNPATVTAPDTTAPDAPSAAISADGGSISGVAEGGSTVTITLADGSVATVQANAQGNYSYDFPSVQANGESVSVTATDAAGNISPATSVTAPVLELAANDNEVLLALTTDAAVTTESYSDWGLLVVGALGNIASLLGNDSAQVSFTIDNGATADVALEANATGGVLSLLNSMGVMVQQYSADTDSWNTVIDTANSQWASLLTIGSNGVTLNLEDMSEGTYRVLAYNTTLLAVGSYISVAATVTQTAAGVVSGETSYSGNLITDDDPAHGADITPAGTVVTQIANGAGDVVAVTLDGTTIQGEYGTLTINPDGSYTYTLTDTSTAVLGRVDSFTYTVTGNGATSTAELLVSLGTEINAPGNVIAVDDSAFITFDTTVDAIDNGTSSQSGFTVLNLGLGSVLSVGILDDLTNPIIFDVEEGTTRTMTLQSSVGGVSVLSGFDLYVYKFNAATQQYDQYRVVEDWLTVVALGASSSELTLTLQGGQYLFLLDTAYGISALTGYTLNILEDHVYTVETVSASTSGNVMEDDTAPADSVIGVVNGVAIAAEGITSVTGAYGVLTIDAQGNYTYTLNAGVGADSITAPDSFVYTVTAPDGESDSGTLNINLVSRPLTAVEDSVTLAATAVQEETSYSDSDAGSVTWSSRLTSSSSASTSGTVTVAEQTAVKDASITFNVNSLLSLSSLSIGWTLLSSDGTQLASGTVSSDTLLGSSATVSLGGLELAAGDYTLNFTGSIGALSLGSITVSASVTGTSVLLDDFQTETAAVTGNIFDGSGSEANAADQLVSVETTLSIADVNGNVTTLDPYVTSDSTVTVQGKYGVLTLNIDGEYSYTLNSDVALTDITEKETFNYTLTAADGETAGSALTIDLALQLNGSSHSDTATSSAYGDTFVLGGSGDSLIFSLLNAADATGGNGSDIWTDFSLADGDRIDVSQLLQGWDSGTSDARDWLSVEIIDGNTVISIDRDGQGTEFGTTPLVTLQGVQATLDELLENNSIIT</sequence>
<dbReference type="InterPro" id="IPR019960">
    <property type="entry name" value="T1SS_VCA0849"/>
</dbReference>
<feature type="domain" description="Bacterial Ig" evidence="2">
    <location>
        <begin position="412"/>
        <end position="492"/>
    </location>
</feature>
<feature type="domain" description="Bacterial Ig" evidence="2">
    <location>
        <begin position="748"/>
        <end position="828"/>
    </location>
</feature>
<feature type="domain" description="Bacterial Ig" evidence="2">
    <location>
        <begin position="2534"/>
        <end position="2616"/>
    </location>
</feature>
<feature type="domain" description="Bacterial Ig" evidence="2">
    <location>
        <begin position="2955"/>
        <end position="3037"/>
    </location>
</feature>
<feature type="domain" description="Bacterial Ig" evidence="2">
    <location>
        <begin position="1603"/>
        <end position="1683"/>
    </location>
</feature>
<feature type="domain" description="Bacterial Ig" evidence="2">
    <location>
        <begin position="2192"/>
        <end position="2272"/>
    </location>
</feature>
<feature type="domain" description="Bacterial Ig" evidence="2">
    <location>
        <begin position="3211"/>
        <end position="3293"/>
    </location>
</feature>
<feature type="domain" description="Bacterial Ig" evidence="2">
    <location>
        <begin position="580"/>
        <end position="660"/>
    </location>
</feature>
<feature type="domain" description="Bacterial Ig" evidence="2">
    <location>
        <begin position="2363"/>
        <end position="2443"/>
    </location>
</feature>
<keyword evidence="5" id="KW-1185">Reference proteome</keyword>
<feature type="domain" description="Bacterial Ig" evidence="2">
    <location>
        <begin position="1771"/>
        <end position="1853"/>
    </location>
</feature>
<evidence type="ECO:0000256" key="1">
    <source>
        <dbReference type="SAM" id="MobiDB-lite"/>
    </source>
</evidence>
<feature type="domain" description="Bacterial Ig" evidence="2">
    <location>
        <begin position="1686"/>
        <end position="1768"/>
    </location>
</feature>
<dbReference type="NCBIfam" id="TIGR03661">
    <property type="entry name" value="T1SS_VCA0849"/>
    <property type="match status" value="1"/>
</dbReference>
<dbReference type="EMBL" id="CP034036">
    <property type="protein sequence ID" value="QCR03213.1"/>
    <property type="molecule type" value="Genomic_DNA"/>
</dbReference>
<feature type="compositionally biased region" description="Low complexity" evidence="1">
    <location>
        <begin position="3286"/>
        <end position="3304"/>
    </location>
</feature>